<evidence type="ECO:0000256" key="15">
    <source>
        <dbReference type="SAM" id="MobiDB-lite"/>
    </source>
</evidence>
<feature type="domain" description="SPX" evidence="17">
    <location>
        <begin position="1"/>
        <end position="192"/>
    </location>
</feature>
<dbReference type="PANTHER" id="PTHR46140:SF1">
    <property type="entry name" value="VACUOLAR TRANSPORTER CHAPERONE COMPLEX SUBUNIT 4-RELATED"/>
    <property type="match status" value="1"/>
</dbReference>
<dbReference type="GO" id="GO:0008976">
    <property type="term" value="F:polyphosphate kinase activity"/>
    <property type="evidence" value="ECO:0007669"/>
    <property type="project" value="UniProtKB-EC"/>
</dbReference>
<feature type="transmembrane region" description="Helical" evidence="16">
    <location>
        <begin position="858"/>
        <end position="877"/>
    </location>
</feature>
<feature type="compositionally biased region" description="Low complexity" evidence="15">
    <location>
        <begin position="545"/>
        <end position="554"/>
    </location>
</feature>
<dbReference type="PANTHER" id="PTHR46140">
    <property type="entry name" value="VACUOLAR TRANSPORTER CHAPERONE 1-RELATED"/>
    <property type="match status" value="1"/>
</dbReference>
<feature type="region of interest" description="Disordered" evidence="15">
    <location>
        <begin position="617"/>
        <end position="696"/>
    </location>
</feature>
<sequence length="899" mass="102556">MKFGRKITQDLYNEWRSYYLDYNSLKRELKNRTTSRDWTQNDEREFTALLEKELDKIHDFQKTKTSELSRRIKDAERDVKRLVTEEYLETPASPTHHNGHHRNGTDTEAQLRREGITQDAGSDDDTEDEDEDLQSVDALEDRFIALEEEVATLVADVHDLALYTKLNITGFMKILKKHDKQTNRPLKPTFVQDYLEKRPFYKYNWDGLIVKLSKLYDLVRTRGHPVQGDSSAGGNQSAFVRQTTKYWVRISISYDLTIRRVHASTNLVFNPDKEFEQRDAAITSVYFDNEDLELYLGRLEKTEGAEAIRLRWYGDVDQKTIFVERKTHREDWTGEKSVKARFPIKEHFVNAFLRGEYIMDEEFQGLVTKGKKTQEDVDGMIQLANEVQYAVLTKKLEPVMRTFYNRTAFQLPGDARVRISLDTELTMIREDDWDGTVRSGSNWRRTDIGIDHPFEQLPDGDKELFKYGVLEVKLQTQYGQEPPQWVTDLVSSHLVEAVPKFSKFIHGCATLLPERVDLVPFWLPQMDVDILKPDTGALQIERPLQSSSRGTSSSERQESSGVVTPEMGIESRHYTEPVSEGEEDEEMDLAPARDEGARIGLRDADVAAAVAFREMSLKEQEKQKQKGGVEGSRVPGVKARDTIVQEVEEDADDEADDDGGAGVDERTPFLKTRKHTGKAPAGDDSKHRALSIDPLAPSSAFDETLRDRLREDVERKRSSKGKKAGDEEDEEGDDEEDEDEERQVGPSVRAVRESERLLERNWSAPPGKRIAVPVRVEPKVYFATERTFLKWLHFAIYIGTIATALLNFIPAEDTVGLISAGLFTFAALVAIAYSAVIFVYRAYSIRHRLADGMYYDKYGPSLLAFLLLGAILTNIGLRLREMIEGSKGVEEWMSLGGGC</sequence>
<feature type="compositionally biased region" description="Acidic residues" evidence="15">
    <location>
        <begin position="646"/>
        <end position="659"/>
    </location>
</feature>
<evidence type="ECO:0000256" key="4">
    <source>
        <dbReference type="ARBA" id="ARBA00022554"/>
    </source>
</evidence>
<evidence type="ECO:0000256" key="11">
    <source>
        <dbReference type="ARBA" id="ARBA00067464"/>
    </source>
</evidence>
<dbReference type="GO" id="GO:0006799">
    <property type="term" value="P:polyphosphate biosynthetic process"/>
    <property type="evidence" value="ECO:0007669"/>
    <property type="project" value="UniProtKB-ARBA"/>
</dbReference>
<evidence type="ECO:0000256" key="9">
    <source>
        <dbReference type="ARBA" id="ARBA00050204"/>
    </source>
</evidence>
<comment type="caution">
    <text evidence="18">The sequence shown here is derived from an EMBL/GenBank/DDBJ whole genome shotgun (WGS) entry which is preliminary data.</text>
</comment>
<keyword evidence="8 16" id="KW-0472">Membrane</keyword>
<reference evidence="18 19" key="1">
    <citation type="submission" date="2019-02" db="EMBL/GenBank/DDBJ databases">
        <title>Genome sequencing of the rare red list fungi Phlebia centrifuga.</title>
        <authorList>
            <person name="Buettner E."/>
            <person name="Kellner H."/>
        </authorList>
    </citation>
    <scope>NUCLEOTIDE SEQUENCE [LARGE SCALE GENOMIC DNA]</scope>
    <source>
        <strain evidence="18 19">DSM 108282</strain>
    </source>
</reference>
<keyword evidence="4" id="KW-0926">Vacuole</keyword>
<evidence type="ECO:0000313" key="19">
    <source>
        <dbReference type="Proteomes" id="UP000309038"/>
    </source>
</evidence>
<evidence type="ECO:0000256" key="16">
    <source>
        <dbReference type="SAM" id="Phobius"/>
    </source>
</evidence>
<comment type="subcellular location">
    <subcellularLocation>
        <location evidence="2">Vacuole membrane</location>
        <topology evidence="2">Multi-pass membrane protein</topology>
    </subcellularLocation>
</comment>
<comment type="similarity">
    <text evidence="10">Belongs to the VTC4 family.</text>
</comment>
<dbReference type="InterPro" id="IPR042267">
    <property type="entry name" value="VTC_sf"/>
</dbReference>
<dbReference type="InterPro" id="IPR003807">
    <property type="entry name" value="DUF202"/>
</dbReference>
<dbReference type="InterPro" id="IPR018966">
    <property type="entry name" value="VTC_domain"/>
</dbReference>
<evidence type="ECO:0000256" key="2">
    <source>
        <dbReference type="ARBA" id="ARBA00004128"/>
    </source>
</evidence>
<evidence type="ECO:0000256" key="7">
    <source>
        <dbReference type="ARBA" id="ARBA00022989"/>
    </source>
</evidence>
<evidence type="ECO:0000259" key="17">
    <source>
        <dbReference type="PROSITE" id="PS51382"/>
    </source>
</evidence>
<keyword evidence="6 16" id="KW-0812">Transmembrane</keyword>
<dbReference type="GO" id="GO:0033254">
    <property type="term" value="C:vacuolar transporter chaperone complex"/>
    <property type="evidence" value="ECO:0007669"/>
    <property type="project" value="TreeGrafter"/>
</dbReference>
<protein>
    <recommendedName>
        <fullName evidence="11">Vacuolar transporter chaperone complex subunit 4</fullName>
        <ecNumber evidence="3">2.7.4.1</ecNumber>
    </recommendedName>
    <alternativeName>
        <fullName evidence="13">Polyphosphate kinase</fullName>
    </alternativeName>
    <alternativeName>
        <fullName evidence="12">SPX-dependent polyphosphate polymerase VTC subunit 4</fullName>
    </alternativeName>
    <alternativeName>
        <fullName evidence="14">Vacuolar membrane polyphosphate polymerase catalytic subunit</fullName>
    </alternativeName>
</protein>
<keyword evidence="19" id="KW-1185">Reference proteome</keyword>
<dbReference type="AlphaFoldDB" id="A0A4S4KH49"/>
<keyword evidence="7 16" id="KW-1133">Transmembrane helix</keyword>
<dbReference type="FunFam" id="3.20.100.30:FF:000001">
    <property type="entry name" value="Vacuolar transporter chaperone 4"/>
    <property type="match status" value="1"/>
</dbReference>
<proteinExistence type="inferred from homology"/>
<evidence type="ECO:0000256" key="3">
    <source>
        <dbReference type="ARBA" id="ARBA00012960"/>
    </source>
</evidence>
<evidence type="ECO:0000256" key="12">
    <source>
        <dbReference type="ARBA" id="ARBA00075894"/>
    </source>
</evidence>
<dbReference type="GO" id="GO:0000329">
    <property type="term" value="C:fungal-type vacuole membrane"/>
    <property type="evidence" value="ECO:0007669"/>
    <property type="project" value="TreeGrafter"/>
</dbReference>
<evidence type="ECO:0000256" key="8">
    <source>
        <dbReference type="ARBA" id="ARBA00023136"/>
    </source>
</evidence>
<dbReference type="Proteomes" id="UP000309038">
    <property type="component" value="Unassembled WGS sequence"/>
</dbReference>
<dbReference type="CDD" id="cd14480">
    <property type="entry name" value="SPX_VTC2_like"/>
    <property type="match status" value="1"/>
</dbReference>
<evidence type="ECO:0000256" key="1">
    <source>
        <dbReference type="ARBA" id="ARBA00001936"/>
    </source>
</evidence>
<dbReference type="Gene3D" id="3.20.100.30">
    <property type="entry name" value="VTC, catalytic tunnel domain"/>
    <property type="match status" value="1"/>
</dbReference>
<evidence type="ECO:0000256" key="10">
    <source>
        <dbReference type="ARBA" id="ARBA00061390"/>
    </source>
</evidence>
<dbReference type="Pfam" id="PF03105">
    <property type="entry name" value="SPX"/>
    <property type="match status" value="2"/>
</dbReference>
<name>A0A4S4KH49_9APHY</name>
<feature type="compositionally biased region" description="Acidic residues" evidence="15">
    <location>
        <begin position="726"/>
        <end position="741"/>
    </location>
</feature>
<accession>A0A4S4KH49</accession>
<evidence type="ECO:0000256" key="13">
    <source>
        <dbReference type="ARBA" id="ARBA00080494"/>
    </source>
</evidence>
<feature type="compositionally biased region" description="Acidic residues" evidence="15">
    <location>
        <begin position="579"/>
        <end position="588"/>
    </location>
</feature>
<dbReference type="PROSITE" id="PS51382">
    <property type="entry name" value="SPX"/>
    <property type="match status" value="1"/>
</dbReference>
<keyword evidence="5" id="KW-0808">Transferase</keyword>
<dbReference type="EC" id="2.7.4.1" evidence="3"/>
<dbReference type="Pfam" id="PF09359">
    <property type="entry name" value="VTC"/>
    <property type="match status" value="1"/>
</dbReference>
<dbReference type="CDD" id="cd07751">
    <property type="entry name" value="PolyPPase_VTC4_like"/>
    <property type="match status" value="1"/>
</dbReference>
<evidence type="ECO:0000256" key="14">
    <source>
        <dbReference type="ARBA" id="ARBA00081313"/>
    </source>
</evidence>
<feature type="transmembrane region" description="Helical" evidence="16">
    <location>
        <begin position="791"/>
        <end position="809"/>
    </location>
</feature>
<dbReference type="InterPro" id="IPR004331">
    <property type="entry name" value="SPX_dom"/>
</dbReference>
<evidence type="ECO:0000313" key="18">
    <source>
        <dbReference type="EMBL" id="THG97463.1"/>
    </source>
</evidence>
<comment type="catalytic activity">
    <reaction evidence="9">
        <text>[phosphate](n) + ATP = [phosphate](n+1) + ADP</text>
        <dbReference type="Rhea" id="RHEA:19573"/>
        <dbReference type="Rhea" id="RHEA-COMP:9859"/>
        <dbReference type="Rhea" id="RHEA-COMP:14280"/>
        <dbReference type="ChEBI" id="CHEBI:16838"/>
        <dbReference type="ChEBI" id="CHEBI:30616"/>
        <dbReference type="ChEBI" id="CHEBI:456216"/>
        <dbReference type="EC" id="2.7.4.1"/>
    </reaction>
    <physiologicalReaction direction="left-to-right" evidence="9">
        <dbReference type="Rhea" id="RHEA:19574"/>
    </physiologicalReaction>
</comment>
<feature type="transmembrane region" description="Helical" evidence="16">
    <location>
        <begin position="816"/>
        <end position="838"/>
    </location>
</feature>
<feature type="region of interest" description="Disordered" evidence="15">
    <location>
        <begin position="541"/>
        <end position="589"/>
    </location>
</feature>
<evidence type="ECO:0000256" key="5">
    <source>
        <dbReference type="ARBA" id="ARBA00022679"/>
    </source>
</evidence>
<dbReference type="Pfam" id="PF02656">
    <property type="entry name" value="DUF202"/>
    <property type="match status" value="1"/>
</dbReference>
<organism evidence="18 19">
    <name type="scientific">Hermanssonia centrifuga</name>
    <dbReference type="NCBI Taxonomy" id="98765"/>
    <lineage>
        <taxon>Eukaryota</taxon>
        <taxon>Fungi</taxon>
        <taxon>Dikarya</taxon>
        <taxon>Basidiomycota</taxon>
        <taxon>Agaricomycotina</taxon>
        <taxon>Agaricomycetes</taxon>
        <taxon>Polyporales</taxon>
        <taxon>Meruliaceae</taxon>
        <taxon>Hermanssonia</taxon>
    </lineage>
</organism>
<dbReference type="InterPro" id="IPR051572">
    <property type="entry name" value="VTC_Complex_Subunit"/>
</dbReference>
<comment type="cofactor">
    <cofactor evidence="1">
        <name>Mn(2+)</name>
        <dbReference type="ChEBI" id="CHEBI:29035"/>
    </cofactor>
</comment>
<dbReference type="EMBL" id="SGPJ01000166">
    <property type="protein sequence ID" value="THG97463.1"/>
    <property type="molecule type" value="Genomic_DNA"/>
</dbReference>
<evidence type="ECO:0000256" key="6">
    <source>
        <dbReference type="ARBA" id="ARBA00022692"/>
    </source>
</evidence>
<feature type="region of interest" description="Disordered" evidence="15">
    <location>
        <begin position="88"/>
        <end position="107"/>
    </location>
</feature>
<gene>
    <name evidence="18" type="ORF">EW026_g4546</name>
</gene>
<feature type="region of interest" description="Disordered" evidence="15">
    <location>
        <begin position="711"/>
        <end position="750"/>
    </location>
</feature>